<dbReference type="InterPro" id="IPR052954">
    <property type="entry name" value="GPCR-Ligand_Int"/>
</dbReference>
<evidence type="ECO:0000256" key="4">
    <source>
        <dbReference type="ARBA" id="ARBA00023136"/>
    </source>
</evidence>
<dbReference type="EMBL" id="JAWDGP010004412">
    <property type="protein sequence ID" value="KAK3764732.1"/>
    <property type="molecule type" value="Genomic_DNA"/>
</dbReference>
<organism evidence="7 8">
    <name type="scientific">Elysia crispata</name>
    <name type="common">lettuce slug</name>
    <dbReference type="NCBI Taxonomy" id="231223"/>
    <lineage>
        <taxon>Eukaryota</taxon>
        <taxon>Metazoa</taxon>
        <taxon>Spiralia</taxon>
        <taxon>Lophotrochozoa</taxon>
        <taxon>Mollusca</taxon>
        <taxon>Gastropoda</taxon>
        <taxon>Heterobranchia</taxon>
        <taxon>Euthyneura</taxon>
        <taxon>Panpulmonata</taxon>
        <taxon>Sacoglossa</taxon>
        <taxon>Placobranchoidea</taxon>
        <taxon>Plakobranchidae</taxon>
        <taxon>Elysia</taxon>
    </lineage>
</organism>
<sequence length="430" mass="48344">MFFGILANQCSGLLIVSLYSLTTVAMTVQWSTEEPHNMSNALHVSEVSTSRYDLGPMSSTRLYQQEAREVTKAPSGDTRVLEVQFLDTHRGKWFRYSFSYMLVPAVNLLGILSNISNITVFIKAGLKDGASVIFVSLSLSDMLYSCFSIMNRVLRLLEYGLNQHPQLKLSHLAFIVSPYGRLFFDISILITVFAGVQKCACVAIPLTFRHFFTFKKSVVTLVSIFICALVYYLPQLSNYYMAARFDRRFNRTRLMVATGNYRMAVTLSRLSKSVNRISLPIVAEGILIFCVCVMTYKLRQAAVTRKSMTSALAQDEKAADGKDGNDNATGSNLSKKELRVIRSVNIICAVFVVGTAPRCIIEACDLAFKDFGDFSAYESLYSFISSLQDLIIALSIAANIVVYYKFNTKYRETFWEVFSCLLKETGKHKK</sequence>
<comment type="caution">
    <text evidence="7">The sequence shown here is derived from an EMBL/GenBank/DDBJ whole genome shotgun (WGS) entry which is preliminary data.</text>
</comment>
<dbReference type="PROSITE" id="PS50262">
    <property type="entry name" value="G_PROTEIN_RECEP_F1_2"/>
    <property type="match status" value="1"/>
</dbReference>
<protein>
    <recommendedName>
        <fullName evidence="6">G-protein coupled receptors family 1 profile domain-containing protein</fullName>
    </recommendedName>
</protein>
<dbReference type="PANTHER" id="PTHR46641">
    <property type="entry name" value="FMRFAMIDE RECEPTOR-RELATED"/>
    <property type="match status" value="1"/>
</dbReference>
<keyword evidence="3 5" id="KW-1133">Transmembrane helix</keyword>
<feature type="transmembrane region" description="Helical" evidence="5">
    <location>
        <begin position="380"/>
        <end position="404"/>
    </location>
</feature>
<feature type="transmembrane region" description="Helical" evidence="5">
    <location>
        <begin position="129"/>
        <end position="150"/>
    </location>
</feature>
<evidence type="ECO:0000256" key="2">
    <source>
        <dbReference type="ARBA" id="ARBA00022692"/>
    </source>
</evidence>
<reference evidence="7" key="1">
    <citation type="journal article" date="2023" name="G3 (Bethesda)">
        <title>A reference genome for the long-term kleptoplast-retaining sea slug Elysia crispata morphotype clarki.</title>
        <authorList>
            <person name="Eastman K.E."/>
            <person name="Pendleton A.L."/>
            <person name="Shaikh M.A."/>
            <person name="Suttiyut T."/>
            <person name="Ogas R."/>
            <person name="Tomko P."/>
            <person name="Gavelis G."/>
            <person name="Widhalm J.R."/>
            <person name="Wisecaver J.H."/>
        </authorList>
    </citation>
    <scope>NUCLEOTIDE SEQUENCE</scope>
    <source>
        <strain evidence="7">ECLA1</strain>
    </source>
</reference>
<evidence type="ECO:0000313" key="8">
    <source>
        <dbReference type="Proteomes" id="UP001283361"/>
    </source>
</evidence>
<proteinExistence type="predicted"/>
<keyword evidence="8" id="KW-1185">Reference proteome</keyword>
<evidence type="ECO:0000256" key="3">
    <source>
        <dbReference type="ARBA" id="ARBA00022989"/>
    </source>
</evidence>
<evidence type="ECO:0000256" key="1">
    <source>
        <dbReference type="ARBA" id="ARBA00004370"/>
    </source>
</evidence>
<evidence type="ECO:0000313" key="7">
    <source>
        <dbReference type="EMBL" id="KAK3764732.1"/>
    </source>
</evidence>
<evidence type="ECO:0000256" key="5">
    <source>
        <dbReference type="SAM" id="Phobius"/>
    </source>
</evidence>
<dbReference type="Proteomes" id="UP001283361">
    <property type="component" value="Unassembled WGS sequence"/>
</dbReference>
<feature type="transmembrane region" description="Helical" evidence="5">
    <location>
        <begin position="277"/>
        <end position="298"/>
    </location>
</feature>
<comment type="subcellular location">
    <subcellularLocation>
        <location evidence="1">Membrane</location>
    </subcellularLocation>
</comment>
<accession>A0AAE1DBV7</accession>
<feature type="transmembrane region" description="Helical" evidence="5">
    <location>
        <begin position="170"/>
        <end position="196"/>
    </location>
</feature>
<dbReference type="AlphaFoldDB" id="A0AAE1DBV7"/>
<keyword evidence="4 5" id="KW-0472">Membrane</keyword>
<dbReference type="SUPFAM" id="SSF81321">
    <property type="entry name" value="Family A G protein-coupled receptor-like"/>
    <property type="match status" value="1"/>
</dbReference>
<dbReference type="Gene3D" id="1.20.1070.10">
    <property type="entry name" value="Rhodopsin 7-helix transmembrane proteins"/>
    <property type="match status" value="1"/>
</dbReference>
<keyword evidence="2 5" id="KW-0812">Transmembrane</keyword>
<feature type="domain" description="G-protein coupled receptors family 1 profile" evidence="6">
    <location>
        <begin position="113"/>
        <end position="403"/>
    </location>
</feature>
<evidence type="ECO:0000259" key="6">
    <source>
        <dbReference type="PROSITE" id="PS50262"/>
    </source>
</evidence>
<feature type="transmembrane region" description="Helical" evidence="5">
    <location>
        <begin position="12"/>
        <end position="30"/>
    </location>
</feature>
<dbReference type="InterPro" id="IPR017452">
    <property type="entry name" value="GPCR_Rhodpsn_7TM"/>
</dbReference>
<feature type="transmembrane region" description="Helical" evidence="5">
    <location>
        <begin position="98"/>
        <end position="122"/>
    </location>
</feature>
<feature type="transmembrane region" description="Helical" evidence="5">
    <location>
        <begin position="344"/>
        <end position="368"/>
    </location>
</feature>
<feature type="transmembrane region" description="Helical" evidence="5">
    <location>
        <begin position="217"/>
        <end position="234"/>
    </location>
</feature>
<name>A0AAE1DBV7_9GAST</name>
<dbReference type="PANTHER" id="PTHR46641:SF2">
    <property type="entry name" value="FMRFAMIDE RECEPTOR"/>
    <property type="match status" value="1"/>
</dbReference>
<gene>
    <name evidence="7" type="ORF">RRG08_042042</name>
</gene>
<dbReference type="GO" id="GO:0016020">
    <property type="term" value="C:membrane"/>
    <property type="evidence" value="ECO:0007669"/>
    <property type="project" value="UniProtKB-SubCell"/>
</dbReference>